<evidence type="ECO:0000313" key="3">
    <source>
        <dbReference type="Proteomes" id="UP000652427"/>
    </source>
</evidence>
<dbReference type="PANTHER" id="PTHR39200:SF1">
    <property type="entry name" value="AUTO-TRANSPORTER ADHESIN HEAD GIN DOMAIN-CONTAINING PROTEIN-RELATED"/>
    <property type="match status" value="1"/>
</dbReference>
<proteinExistence type="predicted"/>
<keyword evidence="3" id="KW-1185">Reference proteome</keyword>
<dbReference type="RefSeq" id="WP_176280794.1">
    <property type="nucleotide sequence ID" value="NZ_JABWMH010000005.1"/>
</dbReference>
<evidence type="ECO:0000259" key="1">
    <source>
        <dbReference type="Pfam" id="PF10988"/>
    </source>
</evidence>
<name>A0ABX2N6K6_9SPHN</name>
<dbReference type="PROSITE" id="PS51257">
    <property type="entry name" value="PROKAR_LIPOPROTEIN"/>
    <property type="match status" value="1"/>
</dbReference>
<reference evidence="2 3" key="1">
    <citation type="submission" date="2020-06" db="EMBL/GenBank/DDBJ databases">
        <authorList>
            <person name="Kim S.-J."/>
            <person name="Park S.-J."/>
        </authorList>
    </citation>
    <scope>NUCLEOTIDE SEQUENCE [LARGE SCALE GENOMIC DNA]</scope>
    <source>
        <strain evidence="2 3">SW-151</strain>
    </source>
</reference>
<dbReference type="Pfam" id="PF10988">
    <property type="entry name" value="DUF2807"/>
    <property type="match status" value="1"/>
</dbReference>
<comment type="caution">
    <text evidence="2">The sequence shown here is derived from an EMBL/GenBank/DDBJ whole genome shotgun (WGS) entry which is preliminary data.</text>
</comment>
<protein>
    <submittedName>
        <fullName evidence="2">DUF2807 domain-containing protein</fullName>
    </submittedName>
</protein>
<organism evidence="2 3">
    <name type="scientific">Parasphingorhabdus flavimaris</name>
    <dbReference type="NCBI Taxonomy" id="266812"/>
    <lineage>
        <taxon>Bacteria</taxon>
        <taxon>Pseudomonadati</taxon>
        <taxon>Pseudomonadota</taxon>
        <taxon>Alphaproteobacteria</taxon>
        <taxon>Sphingomonadales</taxon>
        <taxon>Sphingomonadaceae</taxon>
        <taxon>Parasphingorhabdus</taxon>
    </lineage>
</organism>
<dbReference type="Gene3D" id="2.160.20.120">
    <property type="match status" value="1"/>
</dbReference>
<dbReference type="InterPro" id="IPR021255">
    <property type="entry name" value="DUF2807"/>
</dbReference>
<gene>
    <name evidence="2" type="ORF">HUO14_15795</name>
</gene>
<feature type="domain" description="Putative auto-transporter adhesin head GIN" evidence="1">
    <location>
        <begin position="49"/>
        <end position="232"/>
    </location>
</feature>
<dbReference type="PANTHER" id="PTHR39200">
    <property type="entry name" value="HYPOTHETICAL EXPORTED PROTEIN"/>
    <property type="match status" value="1"/>
</dbReference>
<accession>A0ABX2N6K6</accession>
<evidence type="ECO:0000313" key="2">
    <source>
        <dbReference type="EMBL" id="NVD29361.1"/>
    </source>
</evidence>
<sequence>MKNIVFLAPLLALAACEGSIIDAVGDAASSTSSFTDGNPIGTSASDPGPFEGITLAGPDNIVFTTGTEFSIRAEGDSEAIEQLRYSISGGHIKIGREGKGMSSSDGGKATVFVSAPSLQSAKLAGSGDMEIDSMTSASTRLSIAGSGNIRVANIETDSLESKIAGSGDLDLAGSAESVDISIAGSGHISGKDLKAASASISVAGSGDVELSSDGSVDAKVMGSGDVRIHGNAKCTSRAMGSGDISCG</sequence>
<dbReference type="Proteomes" id="UP000652427">
    <property type="component" value="Unassembled WGS sequence"/>
</dbReference>
<dbReference type="EMBL" id="JABWMH010000005">
    <property type="protein sequence ID" value="NVD29361.1"/>
    <property type="molecule type" value="Genomic_DNA"/>
</dbReference>